<comment type="caution">
    <text evidence="6">The sequence shown here is derived from an EMBL/GenBank/DDBJ whole genome shotgun (WGS) entry which is preliminary data.</text>
</comment>
<evidence type="ECO:0000256" key="5">
    <source>
        <dbReference type="SAM" id="Phobius"/>
    </source>
</evidence>
<dbReference type="InterPro" id="IPR007318">
    <property type="entry name" value="Phopholipid_MeTrfase"/>
</dbReference>
<keyword evidence="2 5" id="KW-0812">Transmembrane</keyword>
<dbReference type="Proteomes" id="UP000177913">
    <property type="component" value="Unassembled WGS sequence"/>
</dbReference>
<dbReference type="PANTHER" id="PTHR43847">
    <property type="entry name" value="BLL3993 PROTEIN"/>
    <property type="match status" value="1"/>
</dbReference>
<name>A0A1F7GYF4_9BACT</name>
<keyword evidence="3 5" id="KW-1133">Transmembrane helix</keyword>
<dbReference type="AlphaFoldDB" id="A0A1F7GYF4"/>
<evidence type="ECO:0000313" key="7">
    <source>
        <dbReference type="Proteomes" id="UP000177913"/>
    </source>
</evidence>
<evidence type="ECO:0000256" key="2">
    <source>
        <dbReference type="ARBA" id="ARBA00022692"/>
    </source>
</evidence>
<evidence type="ECO:0000256" key="1">
    <source>
        <dbReference type="ARBA" id="ARBA00004127"/>
    </source>
</evidence>
<protein>
    <recommendedName>
        <fullName evidence="8">Steroid 5-alpha reductase C-terminal domain-containing protein</fullName>
    </recommendedName>
</protein>
<accession>A0A1F7GYF4</accession>
<dbReference type="Gene3D" id="1.20.120.1630">
    <property type="match status" value="1"/>
</dbReference>
<evidence type="ECO:0000313" key="6">
    <source>
        <dbReference type="EMBL" id="OGK24110.1"/>
    </source>
</evidence>
<dbReference type="GO" id="GO:0012505">
    <property type="term" value="C:endomembrane system"/>
    <property type="evidence" value="ECO:0007669"/>
    <property type="project" value="UniProtKB-SubCell"/>
</dbReference>
<evidence type="ECO:0000256" key="3">
    <source>
        <dbReference type="ARBA" id="ARBA00022989"/>
    </source>
</evidence>
<keyword evidence="4 5" id="KW-0472">Membrane</keyword>
<dbReference type="EMBL" id="MFZO01000039">
    <property type="protein sequence ID" value="OGK24110.1"/>
    <property type="molecule type" value="Genomic_DNA"/>
</dbReference>
<feature type="transmembrane region" description="Helical" evidence="5">
    <location>
        <begin position="7"/>
        <end position="24"/>
    </location>
</feature>
<reference evidence="6 7" key="1">
    <citation type="journal article" date="2016" name="Nat. Commun.">
        <title>Thousands of microbial genomes shed light on interconnected biogeochemical processes in an aquifer system.</title>
        <authorList>
            <person name="Anantharaman K."/>
            <person name="Brown C.T."/>
            <person name="Hug L.A."/>
            <person name="Sharon I."/>
            <person name="Castelle C.J."/>
            <person name="Probst A.J."/>
            <person name="Thomas B.C."/>
            <person name="Singh A."/>
            <person name="Wilkins M.J."/>
            <person name="Karaoz U."/>
            <person name="Brodie E.L."/>
            <person name="Williams K.H."/>
            <person name="Hubbard S.S."/>
            <person name="Banfield J.F."/>
        </authorList>
    </citation>
    <scope>NUCLEOTIDE SEQUENCE [LARGE SCALE GENOMIC DNA]</scope>
</reference>
<proteinExistence type="predicted"/>
<comment type="subcellular location">
    <subcellularLocation>
        <location evidence="1">Endomembrane system</location>
        <topology evidence="1">Multi-pass membrane protein</topology>
    </subcellularLocation>
</comment>
<feature type="transmembrane region" description="Helical" evidence="5">
    <location>
        <begin position="44"/>
        <end position="64"/>
    </location>
</feature>
<organism evidence="6 7">
    <name type="scientific">Candidatus Roizmanbacteria bacterium RIFCSPHIGHO2_02_FULL_38_11</name>
    <dbReference type="NCBI Taxonomy" id="1802039"/>
    <lineage>
        <taxon>Bacteria</taxon>
        <taxon>Candidatus Roizmaniibacteriota</taxon>
    </lineage>
</organism>
<evidence type="ECO:0000256" key="4">
    <source>
        <dbReference type="ARBA" id="ARBA00023136"/>
    </source>
</evidence>
<gene>
    <name evidence="6" type="ORF">A3C25_05365</name>
</gene>
<dbReference type="InterPro" id="IPR052527">
    <property type="entry name" value="Metal_cation-efflux_comp"/>
</dbReference>
<sequence length="159" mass="18815">MKFKSILYALCYFIGAFFLLPYVFSSLTRYLHFPIFQNSALRIIGIVFVLAGIIDALYCYILFFQKGKGTPIPTQPAKKLIVEGLYRYTRNPIYLGHFLIIFGEFLLFGHSLLLLYFILFVINFHFYITLIEEKELKKRFGKEYIDYTKSVPRYMPKIK</sequence>
<dbReference type="PANTHER" id="PTHR43847:SF1">
    <property type="entry name" value="BLL3993 PROTEIN"/>
    <property type="match status" value="1"/>
</dbReference>
<evidence type="ECO:0008006" key="8">
    <source>
        <dbReference type="Google" id="ProtNLM"/>
    </source>
</evidence>
<dbReference type="Pfam" id="PF04191">
    <property type="entry name" value="PEMT"/>
    <property type="match status" value="1"/>
</dbReference>